<evidence type="ECO:0000313" key="9">
    <source>
        <dbReference type="EMBL" id="PRT54479.1"/>
    </source>
</evidence>
<comment type="similarity">
    <text evidence="3 8">Belongs to the PIGW family.</text>
</comment>
<gene>
    <name evidence="9" type="ORF">B9G98_02099</name>
</gene>
<comment type="subcellular location">
    <subcellularLocation>
        <location evidence="1 8">Endoplasmic reticulum membrane</location>
        <topology evidence="1 8">Multi-pass membrane protein</topology>
    </subcellularLocation>
</comment>
<dbReference type="STRING" id="45607.A0A2T0FHQ8"/>
<feature type="transmembrane region" description="Helical" evidence="8">
    <location>
        <begin position="347"/>
        <end position="368"/>
    </location>
</feature>
<keyword evidence="4 8" id="KW-0337">GPI-anchor biosynthesis</keyword>
<feature type="transmembrane region" description="Helical" evidence="8">
    <location>
        <begin position="50"/>
        <end position="67"/>
    </location>
</feature>
<keyword evidence="7 8" id="KW-0472">Membrane</keyword>
<dbReference type="UniPathway" id="UPA00196"/>
<name>A0A2T0FHQ8_9ASCO</name>
<dbReference type="EMBL" id="NDIQ01000021">
    <property type="protein sequence ID" value="PRT54479.1"/>
    <property type="molecule type" value="Genomic_DNA"/>
</dbReference>
<dbReference type="Proteomes" id="UP000238350">
    <property type="component" value="Unassembled WGS sequence"/>
</dbReference>
<dbReference type="OrthoDB" id="15270at2759"/>
<dbReference type="AlphaFoldDB" id="A0A2T0FHQ8"/>
<keyword evidence="10" id="KW-1185">Reference proteome</keyword>
<evidence type="ECO:0000256" key="4">
    <source>
        <dbReference type="ARBA" id="ARBA00022502"/>
    </source>
</evidence>
<evidence type="ECO:0000256" key="5">
    <source>
        <dbReference type="ARBA" id="ARBA00022692"/>
    </source>
</evidence>
<dbReference type="GO" id="GO:0032216">
    <property type="term" value="F:glucosaminyl-phosphatidylinositol O-acyltransferase activity"/>
    <property type="evidence" value="ECO:0007669"/>
    <property type="project" value="TreeGrafter"/>
</dbReference>
<dbReference type="GO" id="GO:0072659">
    <property type="term" value="P:protein localization to plasma membrane"/>
    <property type="evidence" value="ECO:0007669"/>
    <property type="project" value="TreeGrafter"/>
</dbReference>
<keyword evidence="6 8" id="KW-1133">Transmembrane helix</keyword>
<dbReference type="Pfam" id="PF06423">
    <property type="entry name" value="GWT1"/>
    <property type="match status" value="1"/>
</dbReference>
<dbReference type="RefSeq" id="XP_024664424.1">
    <property type="nucleotide sequence ID" value="XM_024808656.1"/>
</dbReference>
<dbReference type="GO" id="GO:0006506">
    <property type="term" value="P:GPI anchor biosynthetic process"/>
    <property type="evidence" value="ECO:0007669"/>
    <property type="project" value="UniProtKB-UniPathway"/>
</dbReference>
<dbReference type="GO" id="GO:0005789">
    <property type="term" value="C:endoplasmic reticulum membrane"/>
    <property type="evidence" value="ECO:0007669"/>
    <property type="project" value="UniProtKB-SubCell"/>
</dbReference>
<dbReference type="PANTHER" id="PTHR20661">
    <property type="entry name" value="PHOSPHATIDYLINOSITOL-GLYCAN BIOSYNTHESIS CLASS W PROTEIN"/>
    <property type="match status" value="1"/>
</dbReference>
<feature type="transmembrane region" description="Helical" evidence="8">
    <location>
        <begin position="257"/>
        <end position="277"/>
    </location>
</feature>
<feature type="transmembrane region" description="Helical" evidence="8">
    <location>
        <begin position="121"/>
        <end position="141"/>
    </location>
</feature>
<dbReference type="PIRSF" id="PIRSF017321">
    <property type="entry name" value="GWT1"/>
    <property type="match status" value="1"/>
</dbReference>
<dbReference type="GeneID" id="36515847"/>
<comment type="caution">
    <text evidence="9">The sequence shown here is derived from an EMBL/GenBank/DDBJ whole genome shotgun (WGS) entry which is preliminary data.</text>
</comment>
<dbReference type="EC" id="2.3.-.-" evidence="8"/>
<evidence type="ECO:0000313" key="10">
    <source>
        <dbReference type="Proteomes" id="UP000238350"/>
    </source>
</evidence>
<feature type="transmembrane region" description="Helical" evidence="8">
    <location>
        <begin position="23"/>
        <end position="41"/>
    </location>
</feature>
<evidence type="ECO:0000256" key="1">
    <source>
        <dbReference type="ARBA" id="ARBA00004477"/>
    </source>
</evidence>
<organism evidence="9 10">
    <name type="scientific">Wickerhamiella sorbophila</name>
    <dbReference type="NCBI Taxonomy" id="45607"/>
    <lineage>
        <taxon>Eukaryota</taxon>
        <taxon>Fungi</taxon>
        <taxon>Dikarya</taxon>
        <taxon>Ascomycota</taxon>
        <taxon>Saccharomycotina</taxon>
        <taxon>Dipodascomycetes</taxon>
        <taxon>Dipodascales</taxon>
        <taxon>Trichomonascaceae</taxon>
        <taxon>Wickerhamiella</taxon>
    </lineage>
</organism>
<keyword evidence="5 8" id="KW-0812">Transmembrane</keyword>
<evidence type="ECO:0000256" key="7">
    <source>
        <dbReference type="ARBA" id="ARBA00023136"/>
    </source>
</evidence>
<dbReference type="PANTHER" id="PTHR20661:SF0">
    <property type="entry name" value="PHOSPHATIDYLINOSITOL-GLYCAN BIOSYNTHESIS CLASS W PROTEIN"/>
    <property type="match status" value="1"/>
</dbReference>
<feature type="transmembrane region" description="Helical" evidence="8">
    <location>
        <begin position="380"/>
        <end position="399"/>
    </location>
</feature>
<reference evidence="9 10" key="1">
    <citation type="submission" date="2017-04" db="EMBL/GenBank/DDBJ databases">
        <title>Genome sequencing of [Candida] sorbophila.</title>
        <authorList>
            <person name="Ahn J.O."/>
        </authorList>
    </citation>
    <scope>NUCLEOTIDE SEQUENCE [LARGE SCALE GENOMIC DNA]</scope>
    <source>
        <strain evidence="9 10">DS02</strain>
    </source>
</reference>
<evidence type="ECO:0000256" key="8">
    <source>
        <dbReference type="RuleBase" id="RU280819"/>
    </source>
</evidence>
<keyword evidence="8" id="KW-0808">Transferase</keyword>
<evidence type="ECO:0000256" key="6">
    <source>
        <dbReference type="ARBA" id="ARBA00022989"/>
    </source>
</evidence>
<feature type="transmembrane region" description="Helical" evidence="8">
    <location>
        <begin position="297"/>
        <end position="317"/>
    </location>
</feature>
<dbReference type="InterPro" id="IPR009447">
    <property type="entry name" value="PIGW/GWT1"/>
</dbReference>
<accession>A0A2T0FHQ8</accession>
<keyword evidence="8" id="KW-0012">Acyltransferase</keyword>
<evidence type="ECO:0000256" key="3">
    <source>
        <dbReference type="ARBA" id="ARBA00007559"/>
    </source>
</evidence>
<keyword evidence="8" id="KW-0256">Endoplasmic reticulum</keyword>
<sequence length="464" mass="51719">MENYKHRHEQFVADLSGGQVSEIYVISLVVPAAFVAGHLVSRGLDARRQAIVDFICVWAVPLAALTVYTNRVWLLMALILLPALLYRNPHPIPATDRRSRAKHVGSDLVASYLGHRPYLTAYRAALLVNTAIAILAVDFPIFPRRFAKVETWGTSIMDLGVGSFVFSMGIVSARPTLCYAVEGRYPPFWKSFWEALKNSAKVLALGIARLISVKVLGYQEHVSEYGVHWNFFITLGLLPAFMALLQPFARVSKIPMLVLGLAVAFGYEIVLKNTGLLEWVLGAPRANILSTNKEGITSFWGFLAIFMIGQSVGYYVLPSILGKTSSPFYPQTREQIKQPTENPTKRIFYYLTATALLCHGLFVVLRIATEPSRRLANLPYIIWVTSFSTGFLAIFVILADLLHYEALPSQVAVNRRGQSTFLLANVLTGLINMSVNTIDQPREIALLILVAYTATIFVITRYLF</sequence>
<comment type="pathway">
    <text evidence="2 8">Glycolipid biosynthesis; glycosylphosphatidylinositol-anchor biosynthesis.</text>
</comment>
<proteinExistence type="inferred from homology"/>
<evidence type="ECO:0000256" key="2">
    <source>
        <dbReference type="ARBA" id="ARBA00004687"/>
    </source>
</evidence>
<comment type="function">
    <text evidence="8">A acetyltransferase, which acetylates the inositol ring of phosphatidylinositol during biosynthesis of GPI-anchor.</text>
</comment>
<feature type="transmembrane region" description="Helical" evidence="8">
    <location>
        <begin position="444"/>
        <end position="463"/>
    </location>
</feature>
<feature type="transmembrane region" description="Helical" evidence="8">
    <location>
        <begin position="225"/>
        <end position="245"/>
    </location>
</feature>
<protein>
    <recommendedName>
        <fullName evidence="8">GPI-anchored wall transfer protein</fullName>
        <ecNumber evidence="8">2.3.-.-</ecNumber>
    </recommendedName>
</protein>